<dbReference type="SUPFAM" id="SSF141694">
    <property type="entry name" value="AF2212/PG0164-like"/>
    <property type="match status" value="1"/>
</dbReference>
<keyword evidence="2" id="KW-1185">Reference proteome</keyword>
<dbReference type="RefSeq" id="WP_045026194.1">
    <property type="nucleotide sequence ID" value="NZ_JRHC01000001.1"/>
</dbReference>
<accession>A0A0D8JCE2</accession>
<protein>
    <recommendedName>
        <fullName evidence="3">DUF1905 domain-containing protein</fullName>
    </recommendedName>
</protein>
<dbReference type="Proteomes" id="UP000032544">
    <property type="component" value="Unassembled WGS sequence"/>
</dbReference>
<reference evidence="1 2" key="1">
    <citation type="submission" date="2014-09" db="EMBL/GenBank/DDBJ databases">
        <title>Draft Genome Sequence of Draconibacterium sp. JN14CK-3.</title>
        <authorList>
            <person name="Dong C."/>
            <person name="Lai Q."/>
            <person name="Shao Z."/>
        </authorList>
    </citation>
    <scope>NUCLEOTIDE SEQUENCE [LARGE SCALE GENOMIC DNA]</scope>
    <source>
        <strain evidence="1 2">JN14CK-3</strain>
    </source>
</reference>
<comment type="caution">
    <text evidence="1">The sequence shown here is derived from an EMBL/GenBank/DDBJ whole genome shotgun (WGS) entry which is preliminary data.</text>
</comment>
<organism evidence="1 2">
    <name type="scientific">Draconibacterium sediminis</name>
    <dbReference type="NCBI Taxonomy" id="1544798"/>
    <lineage>
        <taxon>Bacteria</taxon>
        <taxon>Pseudomonadati</taxon>
        <taxon>Bacteroidota</taxon>
        <taxon>Bacteroidia</taxon>
        <taxon>Marinilabiliales</taxon>
        <taxon>Prolixibacteraceae</taxon>
        <taxon>Draconibacterium</taxon>
    </lineage>
</organism>
<dbReference type="OrthoDB" id="9800461at2"/>
<dbReference type="Pfam" id="PF13376">
    <property type="entry name" value="OmdA"/>
    <property type="match status" value="1"/>
</dbReference>
<sequence length="156" mass="18456">MTKKFKFEATLINGPFKGVYAEFPFDSHKEFGTKRHVWCQVSIDGHVVSMNLLPNGKGGHWLHLKKEIRDKIGKREGDNITIELQQAPKPRTVEIPDYLQWLLDNDCDMKKYFDKLPISGKKFWIQHIEESKNDDTKVERVNRFFEFLHKHYAHKS</sequence>
<name>A0A0D8JCE2_9BACT</name>
<dbReference type="Gene3D" id="2.40.30.100">
    <property type="entry name" value="AF2212/PG0164-like"/>
    <property type="match status" value="1"/>
</dbReference>
<dbReference type="STRING" id="1544798.LH29_04155"/>
<dbReference type="AlphaFoldDB" id="A0A0D8JCE2"/>
<dbReference type="Pfam" id="PF08922">
    <property type="entry name" value="DUF1905"/>
    <property type="match status" value="1"/>
</dbReference>
<dbReference type="EMBL" id="JRHC01000001">
    <property type="protein sequence ID" value="KJF44655.1"/>
    <property type="molecule type" value="Genomic_DNA"/>
</dbReference>
<evidence type="ECO:0000313" key="1">
    <source>
        <dbReference type="EMBL" id="KJF44655.1"/>
    </source>
</evidence>
<evidence type="ECO:0000313" key="2">
    <source>
        <dbReference type="Proteomes" id="UP000032544"/>
    </source>
</evidence>
<dbReference type="InterPro" id="IPR015018">
    <property type="entry name" value="DUF1905"/>
</dbReference>
<evidence type="ECO:0008006" key="3">
    <source>
        <dbReference type="Google" id="ProtNLM"/>
    </source>
</evidence>
<dbReference type="InterPro" id="IPR037079">
    <property type="entry name" value="AF2212/PG0164-like_sf"/>
</dbReference>
<gene>
    <name evidence="1" type="ORF">LH29_04155</name>
</gene>
<proteinExistence type="predicted"/>